<keyword evidence="4" id="KW-0808">Transferase</keyword>
<reference evidence="4" key="1">
    <citation type="submission" date="2023-07" db="EMBL/GenBank/DDBJ databases">
        <title>Bifidobacterium aquikefiriaerophilum sp. nov. and Bifidobacterium eccum sp. nov., isolated from water kefir.</title>
        <authorList>
            <person name="Breselge S."/>
            <person name="Bellassi P."/>
            <person name="Barcenilla C."/>
            <person name="Alvarez-Ordonez A."/>
            <person name="Morelli L."/>
            <person name="Cotter P.D."/>
        </authorList>
    </citation>
    <scope>NUCLEOTIDE SEQUENCE</scope>
    <source>
        <strain evidence="4">WK041_4_12</strain>
    </source>
</reference>
<dbReference type="PROSITE" id="PS00600">
    <property type="entry name" value="AA_TRANSFER_CLASS_3"/>
    <property type="match status" value="1"/>
</dbReference>
<sequence>MNQRIYLQLEFRTRLRGSSSIIRRRIATLGAYSPLFYREPLEIVSAEGVWMHDAKGDRYLDAYNNVPHVGHSNERVRLAVSQALSSVNVNSRYITRMPIDYAERLLALFPKQLDRMFFVNSGSEANELALRIARQKTGNRGIIVSDFSYHGNTTALAEMTTGLTVHETLGSHVRAITIPDLGTCVEAKDQRDLTAHALESVDQAIASLQSEGYGVAAVIIDPIFSTEGMPTPGQEFISGLVDRVHKAGGMYIADEVQSGFGRTGLHMWGFQHFHRLPDIVTLGKPMGNGLPIGAVIAEGEIINHFAAENQYFNTFATTPASCSAAMAVLDEMEDKTLMGNAAVVGAYLKHRLESLRTHHDEIHSIRGSGLYIGIELSYEGEALGKYAADIVEGMKSLKVLHSRIGRYDNILKIRPPLVFSQEHADMFCTNLDIALHQGRCQ</sequence>
<dbReference type="Gene3D" id="3.40.640.10">
    <property type="entry name" value="Type I PLP-dependent aspartate aminotransferase-like (Major domain)"/>
    <property type="match status" value="1"/>
</dbReference>
<dbReference type="PANTHER" id="PTHR45688">
    <property type="match status" value="1"/>
</dbReference>
<name>A0AB39U904_9BIFI</name>
<evidence type="ECO:0000313" key="4">
    <source>
        <dbReference type="EMBL" id="XDS45361.1"/>
    </source>
</evidence>
<gene>
    <name evidence="4" type="ORF">QN215_04465</name>
</gene>
<evidence type="ECO:0000256" key="2">
    <source>
        <dbReference type="ARBA" id="ARBA00022898"/>
    </source>
</evidence>
<accession>A0AB39U904</accession>
<dbReference type="AlphaFoldDB" id="A0AB39U904"/>
<comment type="similarity">
    <text evidence="1 3">Belongs to the class-III pyridoxal-phosphate-dependent aminotransferase family.</text>
</comment>
<evidence type="ECO:0000256" key="1">
    <source>
        <dbReference type="ARBA" id="ARBA00008954"/>
    </source>
</evidence>
<proteinExistence type="inferred from homology"/>
<dbReference type="Pfam" id="PF00202">
    <property type="entry name" value="Aminotran_3"/>
    <property type="match status" value="1"/>
</dbReference>
<dbReference type="CDD" id="cd00610">
    <property type="entry name" value="OAT_like"/>
    <property type="match status" value="1"/>
</dbReference>
<keyword evidence="2 3" id="KW-0663">Pyridoxal phosphate</keyword>
<dbReference type="KEGG" id="baqk:QN215_04465"/>
<keyword evidence="4" id="KW-0032">Aminotransferase</keyword>
<dbReference type="InterPro" id="IPR015424">
    <property type="entry name" value="PyrdxlP-dep_Trfase"/>
</dbReference>
<dbReference type="GO" id="GO:0008483">
    <property type="term" value="F:transaminase activity"/>
    <property type="evidence" value="ECO:0007669"/>
    <property type="project" value="UniProtKB-KW"/>
</dbReference>
<dbReference type="InterPro" id="IPR015421">
    <property type="entry name" value="PyrdxlP-dep_Trfase_major"/>
</dbReference>
<protein>
    <submittedName>
        <fullName evidence="4">Aspartate aminotransferase family protein</fullName>
    </submittedName>
</protein>
<dbReference type="Gene3D" id="3.90.1150.10">
    <property type="entry name" value="Aspartate Aminotransferase, domain 1"/>
    <property type="match status" value="1"/>
</dbReference>
<organism evidence="4">
    <name type="scientific">Bifidobacterium aquikefiricola</name>
    <dbReference type="NCBI Taxonomy" id="3059038"/>
    <lineage>
        <taxon>Bacteria</taxon>
        <taxon>Bacillati</taxon>
        <taxon>Actinomycetota</taxon>
        <taxon>Actinomycetes</taxon>
        <taxon>Bifidobacteriales</taxon>
        <taxon>Bifidobacteriaceae</taxon>
        <taxon>Bifidobacterium</taxon>
    </lineage>
</organism>
<dbReference type="InterPro" id="IPR015422">
    <property type="entry name" value="PyrdxlP-dep_Trfase_small"/>
</dbReference>
<dbReference type="RefSeq" id="WP_369344897.1">
    <property type="nucleotide sequence ID" value="NZ_CP129674.1"/>
</dbReference>
<dbReference type="GO" id="GO:0030170">
    <property type="term" value="F:pyridoxal phosphate binding"/>
    <property type="evidence" value="ECO:0007669"/>
    <property type="project" value="InterPro"/>
</dbReference>
<dbReference type="PIRSF" id="PIRSF000521">
    <property type="entry name" value="Transaminase_4ab_Lys_Orn"/>
    <property type="match status" value="1"/>
</dbReference>
<dbReference type="SUPFAM" id="SSF53383">
    <property type="entry name" value="PLP-dependent transferases"/>
    <property type="match status" value="1"/>
</dbReference>
<dbReference type="EMBL" id="CP129674">
    <property type="protein sequence ID" value="XDS45361.1"/>
    <property type="molecule type" value="Genomic_DNA"/>
</dbReference>
<dbReference type="InterPro" id="IPR049704">
    <property type="entry name" value="Aminotrans_3_PPA_site"/>
</dbReference>
<evidence type="ECO:0000256" key="3">
    <source>
        <dbReference type="RuleBase" id="RU003560"/>
    </source>
</evidence>
<dbReference type="PANTHER" id="PTHR45688:SF13">
    <property type="entry name" value="ALANINE--GLYOXYLATE AMINOTRANSFERASE 2-LIKE"/>
    <property type="match status" value="1"/>
</dbReference>
<dbReference type="InterPro" id="IPR005814">
    <property type="entry name" value="Aminotrans_3"/>
</dbReference>